<dbReference type="Proteomes" id="UP001528912">
    <property type="component" value="Unassembled WGS sequence"/>
</dbReference>
<gene>
    <name evidence="1" type="ORF">P4R38_13640</name>
</gene>
<dbReference type="EMBL" id="JAROAV010000033">
    <property type="protein sequence ID" value="MDF8265290.1"/>
    <property type="molecule type" value="Genomic_DNA"/>
</dbReference>
<evidence type="ECO:0000313" key="2">
    <source>
        <dbReference type="Proteomes" id="UP001528912"/>
    </source>
</evidence>
<keyword evidence="2" id="KW-1185">Reference proteome</keyword>
<evidence type="ECO:0000313" key="1">
    <source>
        <dbReference type="EMBL" id="MDF8265290.1"/>
    </source>
</evidence>
<reference evidence="1 2" key="1">
    <citation type="submission" date="2023-03" db="EMBL/GenBank/DDBJ databases">
        <title>YIM 133296 draft genome.</title>
        <authorList>
            <person name="Xiong L."/>
        </authorList>
    </citation>
    <scope>NUCLEOTIDE SEQUENCE [LARGE SCALE GENOMIC DNA]</scope>
    <source>
        <strain evidence="1 2">YIM 133296</strain>
    </source>
</reference>
<dbReference type="RefSeq" id="WP_275238745.1">
    <property type="nucleotide sequence ID" value="NZ_JARFJC010000029.1"/>
</dbReference>
<protein>
    <submittedName>
        <fullName evidence="1">Uncharacterized protein</fullName>
    </submittedName>
</protein>
<organism evidence="1 2">
    <name type="scientific">Luteipulveratus flavus</name>
    <dbReference type="NCBI Taxonomy" id="3031728"/>
    <lineage>
        <taxon>Bacteria</taxon>
        <taxon>Bacillati</taxon>
        <taxon>Actinomycetota</taxon>
        <taxon>Actinomycetes</taxon>
        <taxon>Micrococcales</taxon>
        <taxon>Dermacoccaceae</taxon>
        <taxon>Luteipulveratus</taxon>
    </lineage>
</organism>
<proteinExistence type="predicted"/>
<accession>A0ABT6C8S4</accession>
<name>A0ABT6C8S4_9MICO</name>
<comment type="caution">
    <text evidence="1">The sequence shown here is derived from an EMBL/GenBank/DDBJ whole genome shotgun (WGS) entry which is preliminary data.</text>
</comment>
<sequence>MTTSRPTLTITRTGGIAGFRDRITIEPDGRVEVSNRGTPDGESGRLVEDWQERVSTASAAVDWTDLGSEPPTTRHPDDMIVAVRTDDGVARTDDDRLGDLGPLAQDLVTDLMGGIEASTSCRPD</sequence>